<evidence type="ECO:0000313" key="2">
    <source>
        <dbReference type="Proteomes" id="UP000824120"/>
    </source>
</evidence>
<reference evidence="1 2" key="1">
    <citation type="submission" date="2020-09" db="EMBL/GenBank/DDBJ databases">
        <title>De no assembly of potato wild relative species, Solanum commersonii.</title>
        <authorList>
            <person name="Cho K."/>
        </authorList>
    </citation>
    <scope>NUCLEOTIDE SEQUENCE [LARGE SCALE GENOMIC DNA]</scope>
    <source>
        <strain evidence="1">LZ3.2</strain>
        <tissue evidence="1">Leaf</tissue>
    </source>
</reference>
<protein>
    <submittedName>
        <fullName evidence="1">Uncharacterized protein</fullName>
    </submittedName>
</protein>
<comment type="caution">
    <text evidence="1">The sequence shown here is derived from an EMBL/GenBank/DDBJ whole genome shotgun (WGS) entry which is preliminary data.</text>
</comment>
<dbReference type="Proteomes" id="UP000824120">
    <property type="component" value="Chromosome 6"/>
</dbReference>
<dbReference type="AlphaFoldDB" id="A0A9J5YM74"/>
<organism evidence="1 2">
    <name type="scientific">Solanum commersonii</name>
    <name type="common">Commerson's wild potato</name>
    <name type="synonym">Commerson's nightshade</name>
    <dbReference type="NCBI Taxonomy" id="4109"/>
    <lineage>
        <taxon>Eukaryota</taxon>
        <taxon>Viridiplantae</taxon>
        <taxon>Streptophyta</taxon>
        <taxon>Embryophyta</taxon>
        <taxon>Tracheophyta</taxon>
        <taxon>Spermatophyta</taxon>
        <taxon>Magnoliopsida</taxon>
        <taxon>eudicotyledons</taxon>
        <taxon>Gunneridae</taxon>
        <taxon>Pentapetalae</taxon>
        <taxon>asterids</taxon>
        <taxon>lamiids</taxon>
        <taxon>Solanales</taxon>
        <taxon>Solanaceae</taxon>
        <taxon>Solanoideae</taxon>
        <taxon>Solaneae</taxon>
        <taxon>Solanum</taxon>
    </lineage>
</organism>
<proteinExistence type="predicted"/>
<feature type="non-terminal residue" evidence="1">
    <location>
        <position position="1"/>
    </location>
</feature>
<name>A0A9J5YM74_SOLCO</name>
<keyword evidence="2" id="KW-1185">Reference proteome</keyword>
<evidence type="ECO:0000313" key="1">
    <source>
        <dbReference type="EMBL" id="KAG5601069.1"/>
    </source>
</evidence>
<gene>
    <name evidence="1" type="ORF">H5410_032439</name>
</gene>
<sequence>AWKGVSSGGPECPLVYLCQQHAGKIDLHPCYQRRNHDCSVPRDMIISFCRRHPVTHQQPEELGHKITLVKVEQPVNVWNSVQAPRENFRSSVISRAIFCLSFTIFASR</sequence>
<dbReference type="EMBL" id="JACXVP010000006">
    <property type="protein sequence ID" value="KAG5601069.1"/>
    <property type="molecule type" value="Genomic_DNA"/>
</dbReference>
<accession>A0A9J5YM74</accession>